<feature type="transmembrane region" description="Helical" evidence="2">
    <location>
        <begin position="32"/>
        <end position="52"/>
    </location>
</feature>
<evidence type="ECO:0000313" key="6">
    <source>
        <dbReference type="WBParaSite" id="BTMF_0001346601-mRNA-1"/>
    </source>
</evidence>
<keyword evidence="2" id="KW-0812">Transmembrane</keyword>
<feature type="domain" description="Nematode cuticle collagen N-terminal" evidence="3">
    <location>
        <begin position="30"/>
        <end position="67"/>
    </location>
</feature>
<evidence type="ECO:0000313" key="5">
    <source>
        <dbReference type="Proteomes" id="UP000280834"/>
    </source>
</evidence>
<proteinExistence type="predicted"/>
<protein>
    <submittedName>
        <fullName evidence="6">Col_cuticle_N domain-containing protein</fullName>
    </submittedName>
</protein>
<dbReference type="GO" id="GO:0042302">
    <property type="term" value="F:structural constituent of cuticle"/>
    <property type="evidence" value="ECO:0007669"/>
    <property type="project" value="InterPro"/>
</dbReference>
<evidence type="ECO:0000256" key="2">
    <source>
        <dbReference type="SAM" id="Phobius"/>
    </source>
</evidence>
<keyword evidence="2" id="KW-0472">Membrane</keyword>
<keyword evidence="5" id="KW-1185">Reference proteome</keyword>
<keyword evidence="1" id="KW-0677">Repeat</keyword>
<accession>A0A0R3R0D5</accession>
<name>A0A0R3R0D5_9BILA</name>
<evidence type="ECO:0000259" key="3">
    <source>
        <dbReference type="Pfam" id="PF01484"/>
    </source>
</evidence>
<feature type="transmembrane region" description="Helical" evidence="2">
    <location>
        <begin position="6"/>
        <end position="25"/>
    </location>
</feature>
<evidence type="ECO:0000313" key="4">
    <source>
        <dbReference type="EMBL" id="VDO39157.1"/>
    </source>
</evidence>
<keyword evidence="2" id="KW-1133">Transmembrane helix</keyword>
<gene>
    <name evidence="4" type="ORF">BTMF_LOCUS11471</name>
</gene>
<dbReference type="EMBL" id="UZAG01018342">
    <property type="protein sequence ID" value="VDO39157.1"/>
    <property type="molecule type" value="Genomic_DNA"/>
</dbReference>
<reference evidence="4 5" key="2">
    <citation type="submission" date="2018-11" db="EMBL/GenBank/DDBJ databases">
        <authorList>
            <consortium name="Pathogen Informatics"/>
        </authorList>
    </citation>
    <scope>NUCLEOTIDE SEQUENCE [LARGE SCALE GENOMIC DNA]</scope>
</reference>
<evidence type="ECO:0000256" key="1">
    <source>
        <dbReference type="ARBA" id="ARBA00022737"/>
    </source>
</evidence>
<dbReference type="Proteomes" id="UP000280834">
    <property type="component" value="Unassembled WGS sequence"/>
</dbReference>
<dbReference type="InterPro" id="IPR002486">
    <property type="entry name" value="Col_cuticle_N"/>
</dbReference>
<organism evidence="6">
    <name type="scientific">Brugia timori</name>
    <dbReference type="NCBI Taxonomy" id="42155"/>
    <lineage>
        <taxon>Eukaryota</taxon>
        <taxon>Metazoa</taxon>
        <taxon>Ecdysozoa</taxon>
        <taxon>Nematoda</taxon>
        <taxon>Chromadorea</taxon>
        <taxon>Rhabditida</taxon>
        <taxon>Spirurina</taxon>
        <taxon>Spiruromorpha</taxon>
        <taxon>Filarioidea</taxon>
        <taxon>Onchocercidae</taxon>
        <taxon>Brugia</taxon>
    </lineage>
</organism>
<dbReference type="AlphaFoldDB" id="A0A0R3R0D5"/>
<dbReference type="Pfam" id="PF01484">
    <property type="entry name" value="Col_cuticle_N"/>
    <property type="match status" value="1"/>
</dbReference>
<reference evidence="6" key="1">
    <citation type="submission" date="2017-02" db="UniProtKB">
        <authorList>
            <consortium name="WormBaseParasite"/>
        </authorList>
    </citation>
    <scope>IDENTIFICATION</scope>
</reference>
<sequence>MFGFDYSNLIWQLFLYIIHALVSCCSSEDSSGCSAFAITACLVVISSAYMIIKETGDEVLDEIQMFRA</sequence>
<dbReference type="WBParaSite" id="BTMF_0001346601-mRNA-1">
    <property type="protein sequence ID" value="BTMF_0001346601-mRNA-1"/>
    <property type="gene ID" value="BTMF_0001346601"/>
</dbReference>